<evidence type="ECO:0008006" key="3">
    <source>
        <dbReference type="Google" id="ProtNLM"/>
    </source>
</evidence>
<evidence type="ECO:0000313" key="2">
    <source>
        <dbReference type="Proteomes" id="UP001146120"/>
    </source>
</evidence>
<dbReference type="Proteomes" id="UP001146120">
    <property type="component" value="Unassembled WGS sequence"/>
</dbReference>
<keyword evidence="2" id="KW-1185">Reference proteome</keyword>
<accession>A0AAV2ZF37</accession>
<protein>
    <recommendedName>
        <fullName evidence="3">RNase H type-1 domain-containing protein</fullName>
    </recommendedName>
</protein>
<evidence type="ECO:0000313" key="1">
    <source>
        <dbReference type="EMBL" id="DBA05197.1"/>
    </source>
</evidence>
<gene>
    <name evidence="1" type="ORF">N0F65_005047</name>
</gene>
<organism evidence="1 2">
    <name type="scientific">Lagenidium giganteum</name>
    <dbReference type="NCBI Taxonomy" id="4803"/>
    <lineage>
        <taxon>Eukaryota</taxon>
        <taxon>Sar</taxon>
        <taxon>Stramenopiles</taxon>
        <taxon>Oomycota</taxon>
        <taxon>Peronosporomycetes</taxon>
        <taxon>Pythiales</taxon>
        <taxon>Pythiaceae</taxon>
    </lineage>
</organism>
<sequence length="91" mass="10787">MGDSQLIVHYLRWGRCPKAPRIKQGYHIAYNMRLGFRECRWTYHRRLFNRMADASAIWALDHGQPQFFSCAADIPSFIRQFLTNDVWPATL</sequence>
<reference evidence="1" key="2">
    <citation type="journal article" date="2023" name="Microbiol Resour">
        <title>Decontamination and Annotation of the Draft Genome Sequence of the Oomycete Lagenidium giganteum ARSEF 373.</title>
        <authorList>
            <person name="Morgan W.R."/>
            <person name="Tartar A."/>
        </authorList>
    </citation>
    <scope>NUCLEOTIDE SEQUENCE</scope>
    <source>
        <strain evidence="1">ARSEF 373</strain>
    </source>
</reference>
<comment type="caution">
    <text evidence="1">The sequence shown here is derived from an EMBL/GenBank/DDBJ whole genome shotgun (WGS) entry which is preliminary data.</text>
</comment>
<dbReference type="EMBL" id="DAKRPA010000002">
    <property type="protein sequence ID" value="DBA05197.1"/>
    <property type="molecule type" value="Genomic_DNA"/>
</dbReference>
<proteinExistence type="predicted"/>
<reference evidence="1" key="1">
    <citation type="submission" date="2022-11" db="EMBL/GenBank/DDBJ databases">
        <authorList>
            <person name="Morgan W.R."/>
            <person name="Tartar A."/>
        </authorList>
    </citation>
    <scope>NUCLEOTIDE SEQUENCE</scope>
    <source>
        <strain evidence="1">ARSEF 373</strain>
    </source>
</reference>
<dbReference type="AlphaFoldDB" id="A0AAV2ZF37"/>
<name>A0AAV2ZF37_9STRA</name>